<dbReference type="Proteomes" id="UP000746649">
    <property type="component" value="Unassembled WGS sequence"/>
</dbReference>
<gene>
    <name evidence="3" type="ORF">I6M88_06430</name>
</gene>
<feature type="domain" description="HTH luxR-type" evidence="2">
    <location>
        <begin position="140"/>
        <end position="197"/>
    </location>
</feature>
<dbReference type="SUPFAM" id="SSF46894">
    <property type="entry name" value="C-terminal effector domain of the bipartite response regulators"/>
    <property type="match status" value="1"/>
</dbReference>
<keyword evidence="1" id="KW-0238">DNA-binding</keyword>
<name>A0ABS0ZP66_9ENTR</name>
<evidence type="ECO:0000313" key="4">
    <source>
        <dbReference type="Proteomes" id="UP000746649"/>
    </source>
</evidence>
<keyword evidence="4" id="KW-1185">Reference proteome</keyword>
<protein>
    <submittedName>
        <fullName evidence="3">Response regulator transcription factor</fullName>
    </submittedName>
</protein>
<evidence type="ECO:0000313" key="3">
    <source>
        <dbReference type="EMBL" id="MBJ8380615.1"/>
    </source>
</evidence>
<dbReference type="InterPro" id="IPR000792">
    <property type="entry name" value="Tscrpt_reg_LuxR_C"/>
</dbReference>
<proteinExistence type="predicted"/>
<comment type="caution">
    <text evidence="3">The sequence shown here is derived from an EMBL/GenBank/DDBJ whole genome shotgun (WGS) entry which is preliminary data.</text>
</comment>
<dbReference type="Gene3D" id="1.10.10.10">
    <property type="entry name" value="Winged helix-like DNA-binding domain superfamily/Winged helix DNA-binding domain"/>
    <property type="match status" value="1"/>
</dbReference>
<dbReference type="InterPro" id="IPR016032">
    <property type="entry name" value="Sig_transdc_resp-reg_C-effctor"/>
</dbReference>
<dbReference type="RefSeq" id="WP_200033974.1">
    <property type="nucleotide sequence ID" value="NZ_JADWND010000002.1"/>
</dbReference>
<dbReference type="InterPro" id="IPR036388">
    <property type="entry name" value="WH-like_DNA-bd_sf"/>
</dbReference>
<dbReference type="EMBL" id="JADWND010000002">
    <property type="protein sequence ID" value="MBJ8380615.1"/>
    <property type="molecule type" value="Genomic_DNA"/>
</dbReference>
<sequence>MHNHTNIRILLCDSNYYFISGVVALIKTILGSNKNITINGDISIPGIQEADIIIMNSPPTLPCICLTNFHFRQCHCLVIALANRHSHHRFALNASCFRGALLLHHNETVEEIQKRLEQKIKASNAGYYSFSSEDCQDCCHCRLSKKQLQLVEYMRQGYSFQRMAKMMNVSVKTIYGHKNRIMEKLGIKGNARLCNFINSTEQHRFIADISQIEKFINTS</sequence>
<accession>A0ABS0ZP66</accession>
<dbReference type="SMART" id="SM00421">
    <property type="entry name" value="HTH_LUXR"/>
    <property type="match status" value="1"/>
</dbReference>
<organism evidence="3 4">
    <name type="scientific">Citrobacter sedlakii</name>
    <dbReference type="NCBI Taxonomy" id="67826"/>
    <lineage>
        <taxon>Bacteria</taxon>
        <taxon>Pseudomonadati</taxon>
        <taxon>Pseudomonadota</taxon>
        <taxon>Gammaproteobacteria</taxon>
        <taxon>Enterobacterales</taxon>
        <taxon>Enterobacteriaceae</taxon>
        <taxon>Citrobacter</taxon>
        <taxon>Citrobacter freundii complex</taxon>
    </lineage>
</organism>
<evidence type="ECO:0000259" key="2">
    <source>
        <dbReference type="SMART" id="SM00421"/>
    </source>
</evidence>
<reference evidence="3 4" key="1">
    <citation type="submission" date="2020-11" db="EMBL/GenBank/DDBJ databases">
        <title>Enhanced detection system for hospital associated transmission using whole genome sequencing surveillance.</title>
        <authorList>
            <person name="Harrison L.H."/>
            <person name="Van Tyne D."/>
            <person name="Marsh J.W."/>
            <person name="Griffith M.P."/>
            <person name="Snyder D.J."/>
            <person name="Cooper V.S."/>
            <person name="Mustapha M."/>
        </authorList>
    </citation>
    <scope>NUCLEOTIDE SEQUENCE [LARGE SCALE GENOMIC DNA]</scope>
    <source>
        <strain evidence="3 4">CB00117</strain>
    </source>
</reference>
<evidence type="ECO:0000256" key="1">
    <source>
        <dbReference type="ARBA" id="ARBA00023125"/>
    </source>
</evidence>
<dbReference type="PRINTS" id="PR00038">
    <property type="entry name" value="HTHLUXR"/>
</dbReference>
<dbReference type="Pfam" id="PF00196">
    <property type="entry name" value="GerE"/>
    <property type="match status" value="1"/>
</dbReference>